<dbReference type="AlphaFoldDB" id="A0A7X0EX40"/>
<evidence type="ECO:0000256" key="1">
    <source>
        <dbReference type="ARBA" id="ARBA00004141"/>
    </source>
</evidence>
<evidence type="ECO:0000256" key="3">
    <source>
        <dbReference type="ARBA" id="ARBA00022989"/>
    </source>
</evidence>
<comment type="caution">
    <text evidence="7">The sequence shown here is derived from an EMBL/GenBank/DDBJ whole genome shotgun (WGS) entry which is preliminary data.</text>
</comment>
<feature type="transmembrane region" description="Helical" evidence="5">
    <location>
        <begin position="51"/>
        <end position="75"/>
    </location>
</feature>
<feature type="transmembrane region" description="Helical" evidence="5">
    <location>
        <begin position="20"/>
        <end position="39"/>
    </location>
</feature>
<dbReference type="PANTHER" id="PTHR43027">
    <property type="entry name" value="DOXORUBICIN RESISTANCE ABC TRANSPORTER PERMEASE PROTEIN DRRC-RELATED"/>
    <property type="match status" value="1"/>
</dbReference>
<feature type="transmembrane region" description="Helical" evidence="5">
    <location>
        <begin position="167"/>
        <end position="191"/>
    </location>
</feature>
<dbReference type="InterPro" id="IPR052902">
    <property type="entry name" value="ABC-2_transporter"/>
</dbReference>
<dbReference type="InterPro" id="IPR013525">
    <property type="entry name" value="ABC2_TM"/>
</dbReference>
<evidence type="ECO:0000256" key="5">
    <source>
        <dbReference type="SAM" id="Phobius"/>
    </source>
</evidence>
<feature type="transmembrane region" description="Helical" evidence="5">
    <location>
        <begin position="96"/>
        <end position="121"/>
    </location>
</feature>
<dbReference type="Pfam" id="PF01061">
    <property type="entry name" value="ABC2_membrane"/>
    <property type="match status" value="1"/>
</dbReference>
<comment type="subcellular location">
    <subcellularLocation>
        <location evidence="1">Membrane</location>
        <topology evidence="1">Multi-pass membrane protein</topology>
    </subcellularLocation>
</comment>
<protein>
    <submittedName>
        <fullName evidence="7">ABC-2 type transport system permease protein</fullName>
    </submittedName>
</protein>
<evidence type="ECO:0000256" key="4">
    <source>
        <dbReference type="ARBA" id="ARBA00023136"/>
    </source>
</evidence>
<evidence type="ECO:0000313" key="7">
    <source>
        <dbReference type="EMBL" id="MBB6344241.1"/>
    </source>
</evidence>
<keyword evidence="2 5" id="KW-0812">Transmembrane</keyword>
<keyword evidence="8" id="KW-1185">Reference proteome</keyword>
<feature type="transmembrane region" description="Helical" evidence="5">
    <location>
        <begin position="133"/>
        <end position="155"/>
    </location>
</feature>
<gene>
    <name evidence="7" type="ORF">FHU36_000750</name>
</gene>
<dbReference type="GO" id="GO:0140359">
    <property type="term" value="F:ABC-type transporter activity"/>
    <property type="evidence" value="ECO:0007669"/>
    <property type="project" value="InterPro"/>
</dbReference>
<sequence length="241" mass="25178">MSLAATYRLGTRLFWRDRAMLVASVVTPLGIGIGLPLLMRHVRPEGAAAAAQFYPGTIAIMLAITAFMNINVALTTRRDQLVLKRLRTTMLTDGQILAGQIASTVTQTVVVIVVCTVTVRFAADVPFPADPLLFAGAAVAGSAVMATLGAAYTAAVPRAELSAPACVPVFLLCGVGAGAMGPILEVLPSWAGTLFGLLPTAAVVDAMRSGAVAAPVLNLAVWAVVGLVGLRLWFRWEPRRS</sequence>
<reference evidence="7 8" key="1">
    <citation type="submission" date="2020-08" db="EMBL/GenBank/DDBJ databases">
        <title>Sequencing the genomes of 1000 actinobacteria strains.</title>
        <authorList>
            <person name="Klenk H.-P."/>
        </authorList>
    </citation>
    <scope>NUCLEOTIDE SEQUENCE [LARGE SCALE GENOMIC DNA]</scope>
    <source>
        <strain evidence="7 8">DSM 45913</strain>
    </source>
</reference>
<name>A0A7X0EX40_9ACTN</name>
<evidence type="ECO:0000259" key="6">
    <source>
        <dbReference type="Pfam" id="PF01061"/>
    </source>
</evidence>
<feature type="domain" description="ABC-2 type transporter transmembrane" evidence="6">
    <location>
        <begin position="11"/>
        <end position="210"/>
    </location>
</feature>
<dbReference type="PANTHER" id="PTHR43027:SF2">
    <property type="entry name" value="TRANSPORT PERMEASE PROTEIN"/>
    <property type="match status" value="1"/>
</dbReference>
<dbReference type="Proteomes" id="UP000583800">
    <property type="component" value="Unassembled WGS sequence"/>
</dbReference>
<keyword evidence="3 5" id="KW-1133">Transmembrane helix</keyword>
<dbReference type="GO" id="GO:0016020">
    <property type="term" value="C:membrane"/>
    <property type="evidence" value="ECO:0007669"/>
    <property type="project" value="UniProtKB-SubCell"/>
</dbReference>
<organism evidence="7 8">
    <name type="scientific">Nonomuraea muscovyensis</name>
    <dbReference type="NCBI Taxonomy" id="1124761"/>
    <lineage>
        <taxon>Bacteria</taxon>
        <taxon>Bacillati</taxon>
        <taxon>Actinomycetota</taxon>
        <taxon>Actinomycetes</taxon>
        <taxon>Streptosporangiales</taxon>
        <taxon>Streptosporangiaceae</taxon>
        <taxon>Nonomuraea</taxon>
    </lineage>
</organism>
<proteinExistence type="predicted"/>
<dbReference type="EMBL" id="JACHJB010000001">
    <property type="protein sequence ID" value="MBB6344241.1"/>
    <property type="molecule type" value="Genomic_DNA"/>
</dbReference>
<accession>A0A7X0EX40</accession>
<keyword evidence="4 5" id="KW-0472">Membrane</keyword>
<evidence type="ECO:0000313" key="8">
    <source>
        <dbReference type="Proteomes" id="UP000583800"/>
    </source>
</evidence>
<evidence type="ECO:0000256" key="2">
    <source>
        <dbReference type="ARBA" id="ARBA00022692"/>
    </source>
</evidence>
<feature type="transmembrane region" description="Helical" evidence="5">
    <location>
        <begin position="211"/>
        <end position="234"/>
    </location>
</feature>
<dbReference type="RefSeq" id="WP_185082395.1">
    <property type="nucleotide sequence ID" value="NZ_JACHJB010000001.1"/>
</dbReference>